<gene>
    <name evidence="1" type="ORF">BJ508DRAFT_374706</name>
</gene>
<dbReference type="AlphaFoldDB" id="A0A3N4ICG7"/>
<evidence type="ECO:0000313" key="2">
    <source>
        <dbReference type="Proteomes" id="UP000275078"/>
    </source>
</evidence>
<organism evidence="1 2">
    <name type="scientific">Ascobolus immersus RN42</name>
    <dbReference type="NCBI Taxonomy" id="1160509"/>
    <lineage>
        <taxon>Eukaryota</taxon>
        <taxon>Fungi</taxon>
        <taxon>Dikarya</taxon>
        <taxon>Ascomycota</taxon>
        <taxon>Pezizomycotina</taxon>
        <taxon>Pezizomycetes</taxon>
        <taxon>Pezizales</taxon>
        <taxon>Ascobolaceae</taxon>
        <taxon>Ascobolus</taxon>
    </lineage>
</organism>
<reference evidence="1 2" key="1">
    <citation type="journal article" date="2018" name="Nat. Ecol. Evol.">
        <title>Pezizomycetes genomes reveal the molecular basis of ectomycorrhizal truffle lifestyle.</title>
        <authorList>
            <person name="Murat C."/>
            <person name="Payen T."/>
            <person name="Noel B."/>
            <person name="Kuo A."/>
            <person name="Morin E."/>
            <person name="Chen J."/>
            <person name="Kohler A."/>
            <person name="Krizsan K."/>
            <person name="Balestrini R."/>
            <person name="Da Silva C."/>
            <person name="Montanini B."/>
            <person name="Hainaut M."/>
            <person name="Levati E."/>
            <person name="Barry K.W."/>
            <person name="Belfiori B."/>
            <person name="Cichocki N."/>
            <person name="Clum A."/>
            <person name="Dockter R.B."/>
            <person name="Fauchery L."/>
            <person name="Guy J."/>
            <person name="Iotti M."/>
            <person name="Le Tacon F."/>
            <person name="Lindquist E.A."/>
            <person name="Lipzen A."/>
            <person name="Malagnac F."/>
            <person name="Mello A."/>
            <person name="Molinier V."/>
            <person name="Miyauchi S."/>
            <person name="Poulain J."/>
            <person name="Riccioni C."/>
            <person name="Rubini A."/>
            <person name="Sitrit Y."/>
            <person name="Splivallo R."/>
            <person name="Traeger S."/>
            <person name="Wang M."/>
            <person name="Zifcakova L."/>
            <person name="Wipf D."/>
            <person name="Zambonelli A."/>
            <person name="Paolocci F."/>
            <person name="Nowrousian M."/>
            <person name="Ottonello S."/>
            <person name="Baldrian P."/>
            <person name="Spatafora J.W."/>
            <person name="Henrissat B."/>
            <person name="Nagy L.G."/>
            <person name="Aury J.M."/>
            <person name="Wincker P."/>
            <person name="Grigoriev I.V."/>
            <person name="Bonfante P."/>
            <person name="Martin F.M."/>
        </authorList>
    </citation>
    <scope>NUCLEOTIDE SEQUENCE [LARGE SCALE GENOMIC DNA]</scope>
    <source>
        <strain evidence="1 2">RN42</strain>
    </source>
</reference>
<proteinExistence type="predicted"/>
<sequence length="377" mass="43063">MSDIENVDRAETESDLSFHDSDALIELDGDDGNRYGSFQLNDYTHLEHVFLPTSFPKKWRGDADQPEPEAGDFVIFDDSAQEEKLERTSRKVILWMDTSSGTSNSTRQWMFAELAALSAIHRHLSTASVTHERTTKTVERLQGCIMKLLMGIGNVAAFDDPEIENPILQFKEDSRIPTPTLQMWLDSLLDMLKKIKNQSLTETFLSAREKQGAWQSQNIPTGTQSVVAAFENRILKDIDDQALKSLNKSIEENYKRYRLLFAPFSLDRADQAHRIVFKAFGVDLYRSESESRTKDHDNMVAYLKLTPAEKGKERFKREDPKAIRGRKLQRTFGKRINLSTDADVLTIDDKNDQNYEVASGFFHCYGILSTVPNHTIL</sequence>
<dbReference type="EMBL" id="ML119662">
    <property type="protein sequence ID" value="RPA83775.1"/>
    <property type="molecule type" value="Genomic_DNA"/>
</dbReference>
<keyword evidence="2" id="KW-1185">Reference proteome</keyword>
<name>A0A3N4ICG7_ASCIM</name>
<protein>
    <submittedName>
        <fullName evidence="1">Uncharacterized protein</fullName>
    </submittedName>
</protein>
<dbReference type="Proteomes" id="UP000275078">
    <property type="component" value="Unassembled WGS sequence"/>
</dbReference>
<accession>A0A3N4ICG7</accession>
<evidence type="ECO:0000313" key="1">
    <source>
        <dbReference type="EMBL" id="RPA83775.1"/>
    </source>
</evidence>